<reference evidence="1 2" key="1">
    <citation type="submission" date="2018-06" db="EMBL/GenBank/DDBJ databases">
        <authorList>
            <consortium name="Pathogen Informatics"/>
            <person name="Doyle S."/>
        </authorList>
    </citation>
    <scope>NUCLEOTIDE SEQUENCE [LARGE SCALE GENOMIC DNA]</scope>
    <source>
        <strain evidence="1 2">NCTC8849</strain>
    </source>
</reference>
<evidence type="ECO:0000313" key="1">
    <source>
        <dbReference type="EMBL" id="STT55246.1"/>
    </source>
</evidence>
<organism evidence="1 2">
    <name type="scientific">Klebsiella pneumoniae</name>
    <dbReference type="NCBI Taxonomy" id="573"/>
    <lineage>
        <taxon>Bacteria</taxon>
        <taxon>Pseudomonadati</taxon>
        <taxon>Pseudomonadota</taxon>
        <taxon>Gammaproteobacteria</taxon>
        <taxon>Enterobacterales</taxon>
        <taxon>Enterobacteriaceae</taxon>
        <taxon>Klebsiella/Raoultella group</taxon>
        <taxon>Klebsiella</taxon>
        <taxon>Klebsiella pneumoniae complex</taxon>
    </lineage>
</organism>
<dbReference type="Proteomes" id="UP000254799">
    <property type="component" value="Unassembled WGS sequence"/>
</dbReference>
<dbReference type="EMBL" id="UGLC01000002">
    <property type="protein sequence ID" value="STT55246.1"/>
    <property type="molecule type" value="Genomic_DNA"/>
</dbReference>
<dbReference type="AlphaFoldDB" id="A0A377WKA0"/>
<protein>
    <submittedName>
        <fullName evidence="1">Uncharacterized protein</fullName>
    </submittedName>
</protein>
<sequence length="112" mass="12597">MGPVFRYNKQRLRGHLLNMLDPRFIKPGGDMLDRVKTKTVAAGLLHYPARPVFDLLGHCMIAEIDIGAHQIVKVAELIIDLFIPAFAGVIVDDFKHTVFRRVLDVVNAAKHL</sequence>
<name>A0A377WKA0_KLEPN</name>
<proteinExistence type="predicted"/>
<evidence type="ECO:0000313" key="2">
    <source>
        <dbReference type="Proteomes" id="UP000254799"/>
    </source>
</evidence>
<accession>A0A377WKA0</accession>
<gene>
    <name evidence="1" type="ORF">NCTC8849_03852</name>
</gene>